<evidence type="ECO:0000313" key="2">
    <source>
        <dbReference type="Proteomes" id="UP001165960"/>
    </source>
</evidence>
<organism evidence="1 2">
    <name type="scientific">Entomophthora muscae</name>
    <dbReference type="NCBI Taxonomy" id="34485"/>
    <lineage>
        <taxon>Eukaryota</taxon>
        <taxon>Fungi</taxon>
        <taxon>Fungi incertae sedis</taxon>
        <taxon>Zoopagomycota</taxon>
        <taxon>Entomophthoromycotina</taxon>
        <taxon>Entomophthoromycetes</taxon>
        <taxon>Entomophthorales</taxon>
        <taxon>Entomophthoraceae</taxon>
        <taxon>Entomophthora</taxon>
    </lineage>
</organism>
<keyword evidence="2" id="KW-1185">Reference proteome</keyword>
<sequence>MQATFILSNFSNSYLATQAPLPETFHDFWFMVYEFRSPLILVLSKEFEGNVAKYQRYWPKTVGERILHFQDNLQVELLKENQHPTHADVTMAYFKVHQTTDLKENNVLLVTQIRFDGWPDMGVPSSPSIILSLIDIFHSELSASHAKNSKASNVPTIHCSAGVGRTGTFCAIDSGLCLLKHWDRKSDMVLHVIQHLRQQRMLAVETYQQFCFVYQSIHYFQQANSKG</sequence>
<dbReference type="Proteomes" id="UP001165960">
    <property type="component" value="Unassembled WGS sequence"/>
</dbReference>
<comment type="caution">
    <text evidence="1">The sequence shown here is derived from an EMBL/GenBank/DDBJ whole genome shotgun (WGS) entry which is preliminary data.</text>
</comment>
<reference evidence="1" key="1">
    <citation type="submission" date="2022-04" db="EMBL/GenBank/DDBJ databases">
        <title>Genome of the entomopathogenic fungus Entomophthora muscae.</title>
        <authorList>
            <person name="Elya C."/>
            <person name="Lovett B.R."/>
            <person name="Lee E."/>
            <person name="Macias A.M."/>
            <person name="Hajek A.E."/>
            <person name="De Bivort B.L."/>
            <person name="Kasson M.T."/>
            <person name="De Fine Licht H.H."/>
            <person name="Stajich J.E."/>
        </authorList>
    </citation>
    <scope>NUCLEOTIDE SEQUENCE</scope>
    <source>
        <strain evidence="1">Berkeley</strain>
    </source>
</reference>
<evidence type="ECO:0000313" key="1">
    <source>
        <dbReference type="EMBL" id="KAJ9074683.1"/>
    </source>
</evidence>
<dbReference type="EC" id="3.1.3.48" evidence="1"/>
<dbReference type="EMBL" id="QTSX02002850">
    <property type="protein sequence ID" value="KAJ9074683.1"/>
    <property type="molecule type" value="Genomic_DNA"/>
</dbReference>
<proteinExistence type="predicted"/>
<accession>A0ACC2TJ65</accession>
<gene>
    <name evidence="1" type="primary">PTP1_2</name>
    <name evidence="1" type="ORF">DSO57_1004133</name>
</gene>
<protein>
    <submittedName>
        <fullName evidence="1">Tyrosine protein phosphatase 1</fullName>
        <ecNumber evidence="1">3.1.3.48</ecNumber>
    </submittedName>
</protein>
<keyword evidence="1" id="KW-0378">Hydrolase</keyword>
<name>A0ACC2TJ65_9FUNG</name>